<comment type="caution">
    <text evidence="3">The sequence shown here is derived from an EMBL/GenBank/DDBJ whole genome shotgun (WGS) entry which is preliminary data.</text>
</comment>
<reference evidence="3 4" key="1">
    <citation type="submission" date="2024-07" db="EMBL/GenBank/DDBJ databases">
        <title>Uliginosibacterium paludis KCTC:42655.</title>
        <authorList>
            <person name="Kim M.K."/>
        </authorList>
    </citation>
    <scope>NUCLEOTIDE SEQUENCE [LARGE SCALE GENOMIC DNA]</scope>
    <source>
        <strain evidence="3 4">KCTC 42655</strain>
    </source>
</reference>
<dbReference type="EMBL" id="JBEWLZ010000001">
    <property type="protein sequence ID" value="MET1488803.1"/>
    <property type="molecule type" value="Genomic_DNA"/>
</dbReference>
<dbReference type="PROSITE" id="PS50405">
    <property type="entry name" value="GST_CTER"/>
    <property type="match status" value="1"/>
</dbReference>
<dbReference type="Gene3D" id="1.20.1050.10">
    <property type="match status" value="1"/>
</dbReference>
<dbReference type="SFLD" id="SFLDG00358">
    <property type="entry name" value="Main_(cytGST)"/>
    <property type="match status" value="1"/>
</dbReference>
<evidence type="ECO:0000313" key="3">
    <source>
        <dbReference type="EMBL" id="MET1488803.1"/>
    </source>
</evidence>
<dbReference type="RefSeq" id="WP_345927244.1">
    <property type="nucleotide sequence ID" value="NZ_JBDIVF010000003.1"/>
</dbReference>
<dbReference type="SUPFAM" id="SSF52833">
    <property type="entry name" value="Thioredoxin-like"/>
    <property type="match status" value="1"/>
</dbReference>
<gene>
    <name evidence="3" type="ORF">ABVT11_03105</name>
</gene>
<dbReference type="InterPro" id="IPR010987">
    <property type="entry name" value="Glutathione-S-Trfase_C-like"/>
</dbReference>
<dbReference type="SFLD" id="SFLDG01150">
    <property type="entry name" value="Main.1:_Beta-like"/>
    <property type="match status" value="1"/>
</dbReference>
<evidence type="ECO:0000259" key="1">
    <source>
        <dbReference type="PROSITE" id="PS50404"/>
    </source>
</evidence>
<keyword evidence="4" id="KW-1185">Reference proteome</keyword>
<dbReference type="CDD" id="cd03188">
    <property type="entry name" value="GST_C_Beta"/>
    <property type="match status" value="1"/>
</dbReference>
<dbReference type="SUPFAM" id="SSF47616">
    <property type="entry name" value="GST C-terminal domain-like"/>
    <property type="match status" value="1"/>
</dbReference>
<dbReference type="InterPro" id="IPR004045">
    <property type="entry name" value="Glutathione_S-Trfase_N"/>
</dbReference>
<proteinExistence type="predicted"/>
<accession>A0ABV2CLM6</accession>
<organism evidence="3 4">
    <name type="scientific">Uliginosibacterium paludis</name>
    <dbReference type="NCBI Taxonomy" id="1615952"/>
    <lineage>
        <taxon>Bacteria</taxon>
        <taxon>Pseudomonadati</taxon>
        <taxon>Pseudomonadota</taxon>
        <taxon>Betaproteobacteria</taxon>
        <taxon>Rhodocyclales</taxon>
        <taxon>Zoogloeaceae</taxon>
        <taxon>Uliginosibacterium</taxon>
    </lineage>
</organism>
<sequence length="203" mass="22498">MKLYMAPGSCTTGLHILLEELELPFEAWIISIPAGENRKPEYLALNPKGSIPTLVLDDGQTLTDYVAISYWLACRHPRARLLPADPLAAARVMELLVYVVATVHGQGFARLFNAEGFQVQGEAGEALRDQGREIVGKAFAILDTQLAEGYAAGSFSIADPALFYVEFWADKLGIPLPPKLATHYARMRERPVVQRVLREEGYR</sequence>
<dbReference type="Gene3D" id="3.40.30.10">
    <property type="entry name" value="Glutaredoxin"/>
    <property type="match status" value="1"/>
</dbReference>
<name>A0ABV2CLM6_9RHOO</name>
<dbReference type="Pfam" id="PF13410">
    <property type="entry name" value="GST_C_2"/>
    <property type="match status" value="1"/>
</dbReference>
<dbReference type="CDD" id="cd03057">
    <property type="entry name" value="GST_N_Beta"/>
    <property type="match status" value="1"/>
</dbReference>
<dbReference type="PANTHER" id="PTHR44051">
    <property type="entry name" value="GLUTATHIONE S-TRANSFERASE-RELATED"/>
    <property type="match status" value="1"/>
</dbReference>
<evidence type="ECO:0000259" key="2">
    <source>
        <dbReference type="PROSITE" id="PS50405"/>
    </source>
</evidence>
<feature type="domain" description="GST C-terminal" evidence="2">
    <location>
        <begin position="85"/>
        <end position="203"/>
    </location>
</feature>
<evidence type="ECO:0000313" key="4">
    <source>
        <dbReference type="Proteomes" id="UP001548590"/>
    </source>
</evidence>
<dbReference type="InterPro" id="IPR036282">
    <property type="entry name" value="Glutathione-S-Trfase_C_sf"/>
</dbReference>
<dbReference type="Pfam" id="PF13409">
    <property type="entry name" value="GST_N_2"/>
    <property type="match status" value="1"/>
</dbReference>
<dbReference type="PROSITE" id="PS50404">
    <property type="entry name" value="GST_NTER"/>
    <property type="match status" value="1"/>
</dbReference>
<feature type="domain" description="GST N-terminal" evidence="1">
    <location>
        <begin position="1"/>
        <end position="80"/>
    </location>
</feature>
<dbReference type="InterPro" id="IPR036249">
    <property type="entry name" value="Thioredoxin-like_sf"/>
</dbReference>
<dbReference type="SFLD" id="SFLDS00019">
    <property type="entry name" value="Glutathione_Transferase_(cytos"/>
    <property type="match status" value="1"/>
</dbReference>
<protein>
    <submittedName>
        <fullName evidence="3">Glutathione S-transferase N-terminal domain-containing protein</fullName>
    </submittedName>
</protein>
<dbReference type="PANTHER" id="PTHR44051:SF8">
    <property type="entry name" value="GLUTATHIONE S-TRANSFERASE GSTA"/>
    <property type="match status" value="1"/>
</dbReference>
<dbReference type="Proteomes" id="UP001548590">
    <property type="component" value="Unassembled WGS sequence"/>
</dbReference>
<dbReference type="InterPro" id="IPR040079">
    <property type="entry name" value="Glutathione_S-Trfase"/>
</dbReference>